<accession>I4C2Y5</accession>
<evidence type="ECO:0000256" key="2">
    <source>
        <dbReference type="ARBA" id="ARBA00023015"/>
    </source>
</evidence>
<keyword evidence="4" id="KW-0804">Transcription</keyword>
<dbReference type="STRING" id="706587.Desti_1213"/>
<reference evidence="8" key="1">
    <citation type="submission" date="2012-06" db="EMBL/GenBank/DDBJ databases">
        <title>Complete sequence of chromosome of Desulfomonile tiedjei DSM 6799.</title>
        <authorList>
            <person name="Lucas S."/>
            <person name="Copeland A."/>
            <person name="Lapidus A."/>
            <person name="Glavina del Rio T."/>
            <person name="Dalin E."/>
            <person name="Tice H."/>
            <person name="Bruce D."/>
            <person name="Goodwin L."/>
            <person name="Pitluck S."/>
            <person name="Peters L."/>
            <person name="Ovchinnikova G."/>
            <person name="Zeytun A."/>
            <person name="Lu M."/>
            <person name="Kyrpides N."/>
            <person name="Mavromatis K."/>
            <person name="Ivanova N."/>
            <person name="Brettin T."/>
            <person name="Detter J.C."/>
            <person name="Han C."/>
            <person name="Larimer F."/>
            <person name="Land M."/>
            <person name="Hauser L."/>
            <person name="Markowitz V."/>
            <person name="Cheng J.-F."/>
            <person name="Hugenholtz P."/>
            <person name="Woyke T."/>
            <person name="Wu D."/>
            <person name="Spring S."/>
            <person name="Schroeder M."/>
            <person name="Brambilla E."/>
            <person name="Klenk H.-P."/>
            <person name="Eisen J.A."/>
        </authorList>
    </citation>
    <scope>NUCLEOTIDE SEQUENCE [LARGE SCALE GENOMIC DNA]</scope>
    <source>
        <strain evidence="8">ATCC 49306 / DSM 6799 / DCB-1</strain>
    </source>
</reference>
<dbReference type="Gene3D" id="1.10.1740.10">
    <property type="match status" value="1"/>
</dbReference>
<dbReference type="InterPro" id="IPR036388">
    <property type="entry name" value="WH-like_DNA-bd_sf"/>
</dbReference>
<evidence type="ECO:0000256" key="1">
    <source>
        <dbReference type="ARBA" id="ARBA00010641"/>
    </source>
</evidence>
<feature type="domain" description="RNA polymerase sigma-70 region 2" evidence="5">
    <location>
        <begin position="66"/>
        <end position="133"/>
    </location>
</feature>
<dbReference type="SUPFAM" id="SSF88659">
    <property type="entry name" value="Sigma3 and sigma4 domains of RNA polymerase sigma factors"/>
    <property type="match status" value="1"/>
</dbReference>
<protein>
    <submittedName>
        <fullName evidence="7">RNA polymerase, sigma-24 subunit, RpoE</fullName>
    </submittedName>
</protein>
<name>I4C2Y5_DESTA</name>
<comment type="similarity">
    <text evidence="1">Belongs to the sigma-70 factor family. ECF subfamily.</text>
</comment>
<keyword evidence="2" id="KW-0805">Transcription regulation</keyword>
<dbReference type="HOGENOM" id="CLU_047691_3_0_7"/>
<evidence type="ECO:0000256" key="3">
    <source>
        <dbReference type="ARBA" id="ARBA00023082"/>
    </source>
</evidence>
<dbReference type="GO" id="GO:0016987">
    <property type="term" value="F:sigma factor activity"/>
    <property type="evidence" value="ECO:0007669"/>
    <property type="project" value="UniProtKB-KW"/>
</dbReference>
<dbReference type="PANTHER" id="PTHR43133">
    <property type="entry name" value="RNA POLYMERASE ECF-TYPE SIGMA FACTO"/>
    <property type="match status" value="1"/>
</dbReference>
<dbReference type="InterPro" id="IPR014284">
    <property type="entry name" value="RNA_pol_sigma-70_dom"/>
</dbReference>
<evidence type="ECO:0000313" key="8">
    <source>
        <dbReference type="Proteomes" id="UP000006055"/>
    </source>
</evidence>
<sequence>MPLFFSDILEQEKFQIVVAFPETILQWLCLNSVGLIILSVLGHENDDDKDLVLQSVKGSRESFDILVEKYYKKIYNLAYRFVGDPEEANDLAQEIFTAAYQNLKKFRGDAKFSTWLFQIATNRGKNRFKYLKRRGYFASRSQQEPDDERESAQKAVPDYSTNPEAMLASKQIQKIVQDAISDLDPDHKEIVILRDIEGFSYDEIAQILNLPEGTTKSRLHRARMVVKEKLKKALS</sequence>
<dbReference type="PATRIC" id="fig|706587.4.peg.1392"/>
<dbReference type="InterPro" id="IPR007627">
    <property type="entry name" value="RNA_pol_sigma70_r2"/>
</dbReference>
<keyword evidence="8" id="KW-1185">Reference proteome</keyword>
<organism evidence="7 8">
    <name type="scientific">Desulfomonile tiedjei (strain ATCC 49306 / DSM 6799 / DCB-1)</name>
    <dbReference type="NCBI Taxonomy" id="706587"/>
    <lineage>
        <taxon>Bacteria</taxon>
        <taxon>Pseudomonadati</taxon>
        <taxon>Thermodesulfobacteriota</taxon>
        <taxon>Desulfomonilia</taxon>
        <taxon>Desulfomonilales</taxon>
        <taxon>Desulfomonilaceae</taxon>
        <taxon>Desulfomonile</taxon>
    </lineage>
</organism>
<dbReference type="PANTHER" id="PTHR43133:SF51">
    <property type="entry name" value="RNA POLYMERASE SIGMA FACTOR"/>
    <property type="match status" value="1"/>
</dbReference>
<dbReference type="EMBL" id="CP003360">
    <property type="protein sequence ID" value="AFM23926.1"/>
    <property type="molecule type" value="Genomic_DNA"/>
</dbReference>
<dbReference type="eggNOG" id="COG1595">
    <property type="taxonomic scope" value="Bacteria"/>
</dbReference>
<evidence type="ECO:0000313" key="7">
    <source>
        <dbReference type="EMBL" id="AFM23926.1"/>
    </source>
</evidence>
<gene>
    <name evidence="7" type="ordered locus">Desti_1213</name>
</gene>
<feature type="domain" description="RNA polymerase sigma factor 70 region 4 type 2" evidence="6">
    <location>
        <begin position="175"/>
        <end position="223"/>
    </location>
</feature>
<dbReference type="InterPro" id="IPR013324">
    <property type="entry name" value="RNA_pol_sigma_r3/r4-like"/>
</dbReference>
<dbReference type="Gene3D" id="1.10.10.10">
    <property type="entry name" value="Winged helix-like DNA-binding domain superfamily/Winged helix DNA-binding domain"/>
    <property type="match status" value="1"/>
</dbReference>
<dbReference type="Proteomes" id="UP000006055">
    <property type="component" value="Chromosome"/>
</dbReference>
<dbReference type="KEGG" id="dti:Desti_1213"/>
<dbReference type="Pfam" id="PF08281">
    <property type="entry name" value="Sigma70_r4_2"/>
    <property type="match status" value="1"/>
</dbReference>
<dbReference type="InterPro" id="IPR013249">
    <property type="entry name" value="RNA_pol_sigma70_r4_t2"/>
</dbReference>
<evidence type="ECO:0000259" key="6">
    <source>
        <dbReference type="Pfam" id="PF08281"/>
    </source>
</evidence>
<dbReference type="GO" id="GO:0006352">
    <property type="term" value="P:DNA-templated transcription initiation"/>
    <property type="evidence" value="ECO:0007669"/>
    <property type="project" value="InterPro"/>
</dbReference>
<keyword evidence="3" id="KW-0731">Sigma factor</keyword>
<dbReference type="AlphaFoldDB" id="I4C2Y5"/>
<dbReference type="NCBIfam" id="TIGR02937">
    <property type="entry name" value="sigma70-ECF"/>
    <property type="match status" value="1"/>
</dbReference>
<dbReference type="InterPro" id="IPR013325">
    <property type="entry name" value="RNA_pol_sigma_r2"/>
</dbReference>
<proteinExistence type="inferred from homology"/>
<dbReference type="Pfam" id="PF04542">
    <property type="entry name" value="Sigma70_r2"/>
    <property type="match status" value="1"/>
</dbReference>
<evidence type="ECO:0000259" key="5">
    <source>
        <dbReference type="Pfam" id="PF04542"/>
    </source>
</evidence>
<dbReference type="InterPro" id="IPR039425">
    <property type="entry name" value="RNA_pol_sigma-70-like"/>
</dbReference>
<dbReference type="CDD" id="cd06171">
    <property type="entry name" value="Sigma70_r4"/>
    <property type="match status" value="1"/>
</dbReference>
<dbReference type="SUPFAM" id="SSF88946">
    <property type="entry name" value="Sigma2 domain of RNA polymerase sigma factors"/>
    <property type="match status" value="1"/>
</dbReference>
<evidence type="ECO:0000256" key="4">
    <source>
        <dbReference type="ARBA" id="ARBA00023163"/>
    </source>
</evidence>
<dbReference type="GO" id="GO:0003677">
    <property type="term" value="F:DNA binding"/>
    <property type="evidence" value="ECO:0007669"/>
    <property type="project" value="InterPro"/>
</dbReference>